<dbReference type="eggNOG" id="COG2091">
    <property type="taxonomic scope" value="Bacteria"/>
</dbReference>
<reference evidence="4 5" key="1">
    <citation type="submission" date="2014-07" db="EMBL/GenBank/DDBJ databases">
        <title>Comparative genomic insights into amoeba endosymbionts belonging to the families of Holosporaceae and Candidatus Midichloriaceae within Rickettsiales.</title>
        <authorList>
            <person name="Wang Z."/>
            <person name="Wu M."/>
        </authorList>
    </citation>
    <scope>NUCLEOTIDE SEQUENCE [LARGE SCALE GENOMIC DNA]</scope>
    <source>
        <strain evidence="4">PRA3</strain>
    </source>
</reference>
<dbReference type="InterPro" id="IPR050559">
    <property type="entry name" value="P-Pant_transferase_sf"/>
</dbReference>
<dbReference type="PANTHER" id="PTHR12215:SF10">
    <property type="entry name" value="L-AMINOADIPATE-SEMIALDEHYDE DEHYDROGENASE-PHOSPHOPANTETHEINYL TRANSFERASE"/>
    <property type="match status" value="1"/>
</dbReference>
<accession>A0A077AZV4</accession>
<evidence type="ECO:0000313" key="5">
    <source>
        <dbReference type="Proteomes" id="UP000028926"/>
    </source>
</evidence>
<dbReference type="STRING" id="91604.ID47_05005"/>
<evidence type="ECO:0000256" key="2">
    <source>
        <dbReference type="ARBA" id="ARBA00022679"/>
    </source>
</evidence>
<organism evidence="4 5">
    <name type="scientific">Candidatus Odyssella acanthamoebae</name>
    <dbReference type="NCBI Taxonomy" id="91604"/>
    <lineage>
        <taxon>Bacteria</taxon>
        <taxon>Pseudomonadati</taxon>
        <taxon>Pseudomonadota</taxon>
        <taxon>Alphaproteobacteria</taxon>
        <taxon>Holosporales</taxon>
        <taxon>Candidatus Paracaedibacteraceae</taxon>
        <taxon>Candidatus Odyssella</taxon>
    </lineage>
</organism>
<evidence type="ECO:0000313" key="4">
    <source>
        <dbReference type="EMBL" id="AIK96240.1"/>
    </source>
</evidence>
<comment type="similarity">
    <text evidence="1">Belongs to the P-Pant transferase superfamily. Gsp/Sfp/HetI/AcpT family.</text>
</comment>
<protein>
    <recommendedName>
        <fullName evidence="3">4'-phosphopantetheinyl transferase domain-containing protein</fullName>
    </recommendedName>
</protein>
<name>A0A077AZV4_9PROT</name>
<dbReference type="GO" id="GO:0000287">
    <property type="term" value="F:magnesium ion binding"/>
    <property type="evidence" value="ECO:0007669"/>
    <property type="project" value="InterPro"/>
</dbReference>
<proteinExistence type="inferred from homology"/>
<dbReference type="KEGG" id="paca:ID47_05005"/>
<dbReference type="SUPFAM" id="SSF56214">
    <property type="entry name" value="4'-phosphopantetheinyl transferase"/>
    <property type="match status" value="1"/>
</dbReference>
<keyword evidence="5" id="KW-1185">Reference proteome</keyword>
<dbReference type="Pfam" id="PF01648">
    <property type="entry name" value="ACPS"/>
    <property type="match status" value="1"/>
</dbReference>
<feature type="domain" description="4'-phosphopantetheinyl transferase" evidence="3">
    <location>
        <begin position="11"/>
        <end position="113"/>
    </location>
</feature>
<dbReference type="RefSeq" id="WP_051908606.1">
    <property type="nucleotide sequence ID" value="NZ_CP008941.1"/>
</dbReference>
<dbReference type="GO" id="GO:0005829">
    <property type="term" value="C:cytosol"/>
    <property type="evidence" value="ECO:0007669"/>
    <property type="project" value="TreeGrafter"/>
</dbReference>
<dbReference type="EMBL" id="CP008941">
    <property type="protein sequence ID" value="AIK96240.1"/>
    <property type="molecule type" value="Genomic_DNA"/>
</dbReference>
<dbReference type="InterPro" id="IPR008278">
    <property type="entry name" value="4-PPantetheinyl_Trfase_dom"/>
</dbReference>
<dbReference type="HOGENOM" id="CLU_1881959_0_0_5"/>
<dbReference type="AlphaFoldDB" id="A0A077AZV4"/>
<dbReference type="Proteomes" id="UP000028926">
    <property type="component" value="Chromosome"/>
</dbReference>
<dbReference type="Gene3D" id="3.90.470.20">
    <property type="entry name" value="4'-phosphopantetheinyl transferase domain"/>
    <property type="match status" value="1"/>
</dbReference>
<dbReference type="InterPro" id="IPR037143">
    <property type="entry name" value="4-PPantetheinyl_Trfase_dom_sf"/>
</dbReference>
<keyword evidence="2" id="KW-0808">Transferase</keyword>
<gene>
    <name evidence="4" type="ORF">ID47_05005</name>
</gene>
<evidence type="ECO:0000259" key="3">
    <source>
        <dbReference type="Pfam" id="PF01648"/>
    </source>
</evidence>
<dbReference type="GO" id="GO:0019878">
    <property type="term" value="P:lysine biosynthetic process via aminoadipic acid"/>
    <property type="evidence" value="ECO:0007669"/>
    <property type="project" value="TreeGrafter"/>
</dbReference>
<sequence>MTTFSIYATTPVGIDIEWKDRNINIQEVSDLVLSPLEIINFNQLKSEAKFHIFYDIWTKKEAIIKAIGQGLTYPIKEIEIMNSINIKKTHYAANGNIFYCSELYNSDNYAGTVALARPLSHIIQINLFTHQITHY</sequence>
<evidence type="ECO:0000256" key="1">
    <source>
        <dbReference type="ARBA" id="ARBA00010990"/>
    </source>
</evidence>
<dbReference type="PANTHER" id="PTHR12215">
    <property type="entry name" value="PHOSPHOPANTETHEINE TRANSFERASE"/>
    <property type="match status" value="1"/>
</dbReference>
<dbReference type="GO" id="GO:0008897">
    <property type="term" value="F:holo-[acyl-carrier-protein] synthase activity"/>
    <property type="evidence" value="ECO:0007669"/>
    <property type="project" value="InterPro"/>
</dbReference>